<proteinExistence type="predicted"/>
<name>X0YJI4_9ZZZZ</name>
<gene>
    <name evidence="1" type="ORF">S01H4_06646</name>
</gene>
<sequence length="51" mass="5906">MVNISNNIGWLNSHSNSLLMQHLYVEASDLYSSTWLSADGRVNVARRRWIE</sequence>
<organism evidence="1">
    <name type="scientific">marine sediment metagenome</name>
    <dbReference type="NCBI Taxonomy" id="412755"/>
    <lineage>
        <taxon>unclassified sequences</taxon>
        <taxon>metagenomes</taxon>
        <taxon>ecological metagenomes</taxon>
    </lineage>
</organism>
<dbReference type="AlphaFoldDB" id="X0YJI4"/>
<comment type="caution">
    <text evidence="1">The sequence shown here is derived from an EMBL/GenBank/DDBJ whole genome shotgun (WGS) entry which is preliminary data.</text>
</comment>
<dbReference type="EMBL" id="BART01002077">
    <property type="protein sequence ID" value="GAG56135.1"/>
    <property type="molecule type" value="Genomic_DNA"/>
</dbReference>
<protein>
    <submittedName>
        <fullName evidence="1">Uncharacterized protein</fullName>
    </submittedName>
</protein>
<evidence type="ECO:0000313" key="1">
    <source>
        <dbReference type="EMBL" id="GAG56135.1"/>
    </source>
</evidence>
<accession>X0YJI4</accession>
<reference evidence="1" key="1">
    <citation type="journal article" date="2014" name="Front. Microbiol.">
        <title>High frequency of phylogenetically diverse reductive dehalogenase-homologous genes in deep subseafloor sedimentary metagenomes.</title>
        <authorList>
            <person name="Kawai M."/>
            <person name="Futagami T."/>
            <person name="Toyoda A."/>
            <person name="Takaki Y."/>
            <person name="Nishi S."/>
            <person name="Hori S."/>
            <person name="Arai W."/>
            <person name="Tsubouchi T."/>
            <person name="Morono Y."/>
            <person name="Uchiyama I."/>
            <person name="Ito T."/>
            <person name="Fujiyama A."/>
            <person name="Inagaki F."/>
            <person name="Takami H."/>
        </authorList>
    </citation>
    <scope>NUCLEOTIDE SEQUENCE</scope>
    <source>
        <strain evidence="1">Expedition CK06-06</strain>
    </source>
</reference>